<dbReference type="OrthoDB" id="9816009at2"/>
<evidence type="ECO:0000313" key="3">
    <source>
        <dbReference type="Proteomes" id="UP000199379"/>
    </source>
</evidence>
<dbReference type="PANTHER" id="PTHR22576">
    <property type="entry name" value="MUCOSA ASSOCIATED LYMPHOID TISSUE LYMPHOMA TRANSLOCATION PROTEIN 1/PARACASPASE"/>
    <property type="match status" value="1"/>
</dbReference>
<dbReference type="Pfam" id="PF00656">
    <property type="entry name" value="Peptidase_C14"/>
    <property type="match status" value="1"/>
</dbReference>
<keyword evidence="3" id="KW-1185">Reference proteome</keyword>
<dbReference type="Proteomes" id="UP000199379">
    <property type="component" value="Unassembled WGS sequence"/>
</dbReference>
<dbReference type="InterPro" id="IPR011600">
    <property type="entry name" value="Pept_C14_caspase"/>
</dbReference>
<evidence type="ECO:0000259" key="1">
    <source>
        <dbReference type="PROSITE" id="PS50208"/>
    </source>
</evidence>
<dbReference type="PROSITE" id="PS50208">
    <property type="entry name" value="CASPASE_P20"/>
    <property type="match status" value="1"/>
</dbReference>
<dbReference type="AlphaFoldDB" id="A0A1H6RL08"/>
<dbReference type="EMBL" id="FNYD01000001">
    <property type="protein sequence ID" value="SEI52275.1"/>
    <property type="molecule type" value="Genomic_DNA"/>
</dbReference>
<name>A0A1H6RL08_9RHOB</name>
<protein>
    <submittedName>
        <fullName evidence="2">Uncharacterized protein, contains caspase domain</fullName>
    </submittedName>
</protein>
<proteinExistence type="predicted"/>
<dbReference type="STRING" id="1227549.SAMN05444007_101445"/>
<accession>A0A1H6RL08</accession>
<reference evidence="2 3" key="1">
    <citation type="submission" date="2016-10" db="EMBL/GenBank/DDBJ databases">
        <authorList>
            <person name="de Groot N.N."/>
        </authorList>
    </citation>
    <scope>NUCLEOTIDE SEQUENCE [LARGE SCALE GENOMIC DNA]</scope>
    <source>
        <strain evidence="2 3">DSM 29340</strain>
    </source>
</reference>
<dbReference type="PANTHER" id="PTHR22576:SF37">
    <property type="entry name" value="MUCOSA-ASSOCIATED LYMPHOID TISSUE LYMPHOMA TRANSLOCATION PROTEIN 1"/>
    <property type="match status" value="1"/>
</dbReference>
<gene>
    <name evidence="2" type="ORF">SAMN05444007_101445</name>
</gene>
<dbReference type="InterPro" id="IPR052039">
    <property type="entry name" value="Caspase-related_regulators"/>
</dbReference>
<dbReference type="Gene3D" id="3.40.50.1460">
    <property type="match status" value="1"/>
</dbReference>
<dbReference type="GO" id="GO:0004197">
    <property type="term" value="F:cysteine-type endopeptidase activity"/>
    <property type="evidence" value="ECO:0007669"/>
    <property type="project" value="InterPro"/>
</dbReference>
<sequence length="531" mass="56969">MVGVQSLSVPAAPLLRLVCVALLAALPLHAGERVALLIGNADYSTPGMSLRNPVNDVDALGEALRGLGFAVTEVTDRDGAAMAQAVETFGRDATGAEMAVFFYAGHGVQISGENHLIGTDFSGGDLGALRRSSITMGRVRDAISRAGPEIGILILDACRNNPFSERGLVERGLVRARGGAGLLIAYATDPGNVAYDGLGENSVFTAGLLDHIGTPGLDARLMLGRVRQQVVLETQGRQVPWVEESVLSEHSFAAALPAEEAPDDATAAELARWRGIASETDPEAFRAYLRDYPEGLFAGFARDRIARLQAAGPAVAEAGAPVETVLAAAETDRMAAALAALGLLDPGPARAVPGELRPALERYRRQLPERTELSSDQLYNDAARVSTFLAATTLQRLRTDIVALRSVERTLDIAEDAMRQIEQIAETDPAARPILRQAESDLYDIRRSRGIILRRLDQSRSYYDEILARAVRFFPERATLELVGATDAGRDLGAGGETLTRDAALFLRHVAQTNETNEGSYKWLADLIPQE</sequence>
<evidence type="ECO:0000313" key="2">
    <source>
        <dbReference type="EMBL" id="SEI52275.1"/>
    </source>
</evidence>
<dbReference type="InterPro" id="IPR001309">
    <property type="entry name" value="Pept_C14_p20"/>
</dbReference>
<feature type="domain" description="Caspase family p20" evidence="1">
    <location>
        <begin position="31"/>
        <end position="162"/>
    </location>
</feature>
<dbReference type="InterPro" id="IPR029030">
    <property type="entry name" value="Caspase-like_dom_sf"/>
</dbReference>
<organism evidence="2 3">
    <name type="scientific">Cribrihabitans marinus</name>
    <dbReference type="NCBI Taxonomy" id="1227549"/>
    <lineage>
        <taxon>Bacteria</taxon>
        <taxon>Pseudomonadati</taxon>
        <taxon>Pseudomonadota</taxon>
        <taxon>Alphaproteobacteria</taxon>
        <taxon>Rhodobacterales</taxon>
        <taxon>Paracoccaceae</taxon>
        <taxon>Cribrihabitans</taxon>
    </lineage>
</organism>
<dbReference type="SUPFAM" id="SSF52129">
    <property type="entry name" value="Caspase-like"/>
    <property type="match status" value="1"/>
</dbReference>
<dbReference type="GO" id="GO:0006508">
    <property type="term" value="P:proteolysis"/>
    <property type="evidence" value="ECO:0007669"/>
    <property type="project" value="InterPro"/>
</dbReference>